<organism evidence="2 3">
    <name type="scientific">Thalassiosira oceanica</name>
    <name type="common">Marine diatom</name>
    <dbReference type="NCBI Taxonomy" id="159749"/>
    <lineage>
        <taxon>Eukaryota</taxon>
        <taxon>Sar</taxon>
        <taxon>Stramenopiles</taxon>
        <taxon>Ochrophyta</taxon>
        <taxon>Bacillariophyta</taxon>
        <taxon>Coscinodiscophyceae</taxon>
        <taxon>Thalassiosirophycidae</taxon>
        <taxon>Thalassiosirales</taxon>
        <taxon>Thalassiosiraceae</taxon>
        <taxon>Thalassiosira</taxon>
    </lineage>
</organism>
<dbReference type="AlphaFoldDB" id="K0S5S6"/>
<keyword evidence="3" id="KW-1185">Reference proteome</keyword>
<name>K0S5S6_THAOC</name>
<feature type="compositionally biased region" description="Basic and acidic residues" evidence="1">
    <location>
        <begin position="44"/>
        <end position="54"/>
    </location>
</feature>
<evidence type="ECO:0000313" key="2">
    <source>
        <dbReference type="EMBL" id="EJK60229.1"/>
    </source>
</evidence>
<dbReference type="EMBL" id="AGNL01021371">
    <property type="protein sequence ID" value="EJK60229.1"/>
    <property type="molecule type" value="Genomic_DNA"/>
</dbReference>
<feature type="non-terminal residue" evidence="2">
    <location>
        <position position="1"/>
    </location>
</feature>
<feature type="compositionally biased region" description="Basic and acidic residues" evidence="1">
    <location>
        <begin position="126"/>
        <end position="150"/>
    </location>
</feature>
<comment type="caution">
    <text evidence="2">The sequence shown here is derived from an EMBL/GenBank/DDBJ whole genome shotgun (WGS) entry which is preliminary data.</text>
</comment>
<protein>
    <submittedName>
        <fullName evidence="2">Uncharacterized protein</fullName>
    </submittedName>
</protein>
<accession>K0S5S6</accession>
<proteinExistence type="predicted"/>
<dbReference type="Proteomes" id="UP000266841">
    <property type="component" value="Unassembled WGS sequence"/>
</dbReference>
<reference evidence="2 3" key="1">
    <citation type="journal article" date="2012" name="Genome Biol.">
        <title>Genome and low-iron response of an oceanic diatom adapted to chronic iron limitation.</title>
        <authorList>
            <person name="Lommer M."/>
            <person name="Specht M."/>
            <person name="Roy A.S."/>
            <person name="Kraemer L."/>
            <person name="Andreson R."/>
            <person name="Gutowska M.A."/>
            <person name="Wolf J."/>
            <person name="Bergner S.V."/>
            <person name="Schilhabel M.B."/>
            <person name="Klostermeier U.C."/>
            <person name="Beiko R.G."/>
            <person name="Rosenstiel P."/>
            <person name="Hippler M."/>
            <person name="Laroche J."/>
        </authorList>
    </citation>
    <scope>NUCLEOTIDE SEQUENCE [LARGE SCALE GENOMIC DNA]</scope>
    <source>
        <strain evidence="2 3">CCMP1005</strain>
    </source>
</reference>
<gene>
    <name evidence="2" type="ORF">THAOC_19462</name>
</gene>
<evidence type="ECO:0000313" key="3">
    <source>
        <dbReference type="Proteomes" id="UP000266841"/>
    </source>
</evidence>
<sequence>VPWRRDVQLTAPPSGDMPLPLFYPQAQGNPSPKSHAVRCPSPDEGSRRGDEGGDLHSLIRVREVAAAKGRRQSRLLPVLPVPRPRPPSSLSTSAGVPGPGRRSGSDPRMTNRRGLLMRRTASSPGREWREGWSAERYHSPERQHSIAKVE</sequence>
<evidence type="ECO:0000256" key="1">
    <source>
        <dbReference type="SAM" id="MobiDB-lite"/>
    </source>
</evidence>
<feature type="region of interest" description="Disordered" evidence="1">
    <location>
        <begin position="1"/>
        <end position="150"/>
    </location>
</feature>